<gene>
    <name evidence="9" type="primary">TAH18</name>
    <name evidence="13" type="ORF">D0Z07_3162</name>
</gene>
<dbReference type="OrthoDB" id="1856718at2759"/>
<dbReference type="GO" id="GO:0010181">
    <property type="term" value="F:FMN binding"/>
    <property type="evidence" value="ECO:0007669"/>
    <property type="project" value="UniProtKB-UniRule"/>
</dbReference>
<evidence type="ECO:0000256" key="1">
    <source>
        <dbReference type="ARBA" id="ARBA00001917"/>
    </source>
</evidence>
<evidence type="ECO:0000256" key="7">
    <source>
        <dbReference type="ARBA" id="ARBA00022857"/>
    </source>
</evidence>
<dbReference type="InterPro" id="IPR008254">
    <property type="entry name" value="Flavodoxin/NO_synth"/>
</dbReference>
<dbReference type="Gene3D" id="3.40.50.360">
    <property type="match status" value="1"/>
</dbReference>
<feature type="binding site" evidence="9">
    <location>
        <begin position="20"/>
        <end position="25"/>
    </location>
    <ligand>
        <name>FMN</name>
        <dbReference type="ChEBI" id="CHEBI:58210"/>
    </ligand>
</feature>
<dbReference type="AlphaFoldDB" id="A0A9P6VM03"/>
<feature type="region of interest" description="Disordered" evidence="10">
    <location>
        <begin position="192"/>
        <end position="245"/>
    </location>
</feature>
<feature type="domain" description="Flavodoxin-like" evidence="11">
    <location>
        <begin position="14"/>
        <end position="158"/>
    </location>
</feature>
<comment type="catalytic activity">
    <reaction evidence="9">
        <text>2 oxidized [2Fe-2S]-[protein] + NADPH = 2 reduced [2Fe-2S]-[protein] + NADP(+) + H(+)</text>
        <dbReference type="Rhea" id="RHEA:67716"/>
        <dbReference type="Rhea" id="RHEA-COMP:17327"/>
        <dbReference type="Rhea" id="RHEA-COMP:17328"/>
        <dbReference type="ChEBI" id="CHEBI:15378"/>
        <dbReference type="ChEBI" id="CHEBI:33737"/>
        <dbReference type="ChEBI" id="CHEBI:33738"/>
        <dbReference type="ChEBI" id="CHEBI:57783"/>
        <dbReference type="ChEBI" id="CHEBI:58349"/>
    </reaction>
</comment>
<dbReference type="FunFam" id="3.40.50.360:FF:000034">
    <property type="entry name" value="NADPH-dependent diflavin oxidoreductase 1"/>
    <property type="match status" value="1"/>
</dbReference>
<dbReference type="Gene3D" id="1.20.990.10">
    <property type="entry name" value="NADPH-cytochrome p450 Reductase, Chain A, domain 3"/>
    <property type="match status" value="1"/>
</dbReference>
<dbReference type="InterPro" id="IPR001433">
    <property type="entry name" value="OxRdtase_FAD/NAD-bd"/>
</dbReference>
<comment type="cofactor">
    <cofactor evidence="2 9">
        <name>FAD</name>
        <dbReference type="ChEBI" id="CHEBI:57692"/>
    </cofactor>
</comment>
<dbReference type="SUPFAM" id="SSF63380">
    <property type="entry name" value="Riboflavin synthase domain-like"/>
    <property type="match status" value="1"/>
</dbReference>
<feature type="compositionally biased region" description="Polar residues" evidence="10">
    <location>
        <begin position="192"/>
        <end position="224"/>
    </location>
</feature>
<dbReference type="PROSITE" id="PS50902">
    <property type="entry name" value="FLAVODOXIN_LIKE"/>
    <property type="match status" value="1"/>
</dbReference>
<dbReference type="InterPro" id="IPR017927">
    <property type="entry name" value="FAD-bd_FR_type"/>
</dbReference>
<dbReference type="Pfam" id="PF00258">
    <property type="entry name" value="Flavodoxin_1"/>
    <property type="match status" value="1"/>
</dbReference>
<dbReference type="FunFam" id="1.20.990.10:FF:000013">
    <property type="entry name" value="NADPH-dependent diflavin oxidoreductase 1"/>
    <property type="match status" value="1"/>
</dbReference>
<comment type="similarity">
    <text evidence="9">Belongs to the NADPH-dependent diflavin oxidoreductase NDOR1 family.</text>
</comment>
<dbReference type="InterPro" id="IPR003097">
    <property type="entry name" value="CysJ-like_FAD-binding"/>
</dbReference>
<comment type="function">
    <text evidence="9">NADPH-dependent reductase which is a central component of the cytosolic iron-sulfur (Fe-S) protein assembly (CIA) machinery. Transfers electrons from NADPH via its FAD and FMN prosthetic groups to the [2Fe-2S] cluster of DRE2, another key component of the CIA machinery. In turn, this reduced cluster provides electrons for assembly of cytosolic iron-sulfur cluster proteins. Positively controls H(2)O(2)-induced cell death.</text>
</comment>
<evidence type="ECO:0000256" key="4">
    <source>
        <dbReference type="ARBA" id="ARBA00022630"/>
    </source>
</evidence>
<dbReference type="PANTHER" id="PTHR19384:SF10">
    <property type="entry name" value="NADPH-DEPENDENT DIFLAVIN OXIDOREDUCTASE 1"/>
    <property type="match status" value="1"/>
</dbReference>
<dbReference type="InterPro" id="IPR023173">
    <property type="entry name" value="NADPH_Cyt_P450_Rdtase_alpha"/>
</dbReference>
<keyword evidence="3 9" id="KW-0963">Cytoplasm</keyword>
<comment type="caution">
    <text evidence="13">The sequence shown here is derived from an EMBL/GenBank/DDBJ whole genome shotgun (WGS) entry which is preliminary data.</text>
</comment>
<keyword evidence="5 9" id="KW-0288">FMN</keyword>
<evidence type="ECO:0000256" key="5">
    <source>
        <dbReference type="ARBA" id="ARBA00022643"/>
    </source>
</evidence>
<keyword evidence="8 9" id="KW-0560">Oxidoreductase</keyword>
<accession>A0A9P6VM03</accession>
<evidence type="ECO:0000256" key="2">
    <source>
        <dbReference type="ARBA" id="ARBA00001974"/>
    </source>
</evidence>
<comment type="subcellular location">
    <subcellularLocation>
        <location evidence="9">Cytoplasm</location>
    </subcellularLocation>
    <subcellularLocation>
        <location evidence="9">Mitochondrion</location>
    </subcellularLocation>
    <text evidence="9">Relocalizes to mitochondria after H(2)O(2) exposure.</text>
</comment>
<dbReference type="InterPro" id="IPR001709">
    <property type="entry name" value="Flavoprot_Pyr_Nucl_cyt_Rdtase"/>
</dbReference>
<evidence type="ECO:0000256" key="6">
    <source>
        <dbReference type="ARBA" id="ARBA00022827"/>
    </source>
</evidence>
<feature type="binding site" evidence="9">
    <location>
        <begin position="623"/>
        <end position="627"/>
    </location>
    <ligand>
        <name>NADP(+)</name>
        <dbReference type="ChEBI" id="CHEBI:58349"/>
    </ligand>
</feature>
<feature type="binding site" evidence="9">
    <location>
        <begin position="617"/>
        <end position="618"/>
    </location>
    <ligand>
        <name>NADP(+)</name>
        <dbReference type="ChEBI" id="CHEBI:58349"/>
    </ligand>
</feature>
<dbReference type="GO" id="GO:0160246">
    <property type="term" value="F:NADPH-iron-sulfur [2Fe-2S] protein oxidoreductase activity"/>
    <property type="evidence" value="ECO:0007669"/>
    <property type="project" value="InterPro"/>
</dbReference>
<dbReference type="InterPro" id="IPR039261">
    <property type="entry name" value="FNR_nucleotide-bd"/>
</dbReference>
<dbReference type="GO" id="GO:0016226">
    <property type="term" value="P:iron-sulfur cluster assembly"/>
    <property type="evidence" value="ECO:0007669"/>
    <property type="project" value="UniProtKB-UniRule"/>
</dbReference>
<dbReference type="PROSITE" id="PS51384">
    <property type="entry name" value="FAD_FR"/>
    <property type="match status" value="1"/>
</dbReference>
<feature type="domain" description="FAD-binding FR-type" evidence="12">
    <location>
        <begin position="275"/>
        <end position="538"/>
    </location>
</feature>
<dbReference type="SUPFAM" id="SSF52218">
    <property type="entry name" value="Flavoproteins"/>
    <property type="match status" value="1"/>
</dbReference>
<dbReference type="GO" id="GO:0050661">
    <property type="term" value="F:NADP binding"/>
    <property type="evidence" value="ECO:0007669"/>
    <property type="project" value="UniProtKB-UniRule"/>
</dbReference>
<keyword evidence="4 9" id="KW-0285">Flavoprotein</keyword>
<dbReference type="InterPro" id="IPR017938">
    <property type="entry name" value="Riboflavin_synthase-like_b-brl"/>
</dbReference>
<keyword evidence="6 9" id="KW-0274">FAD</keyword>
<feature type="binding site" evidence="9">
    <location>
        <position position="140"/>
    </location>
    <ligand>
        <name>FMN</name>
        <dbReference type="ChEBI" id="CHEBI:58210"/>
    </ligand>
</feature>
<proteinExistence type="inferred from homology"/>
<comment type="similarity">
    <text evidence="9">In the N-terminal section; belongs to the flavodoxin family.</text>
</comment>
<sequence>MSDNASGQRHDRTALILYGSETGNSQDTAEELGRMAERLHFLTRVAEMDAVEIGLLLKYSVVILVVSTTGQGEFPTNARKFWKSLLRKRLLPGCLNHVPFTTFGIGDSSYSKFNWAARKLHKRLEQLGANEIYPRGEADEQHEEGIDGTFLSWSLDLKRHLLASFPLPEGVEPIPQEVLLPAKFTLRLLETTPDQDSQSEQDHQLTSISNGDSSTQHTNNNLHSTKPEPEDPTMLYLPPPEPNEPAVGPQLKDHLEDLIDPVSTLIPSCSHLPIPGGFSIELMENKRVTPLTHWQDVRLLTFRMTADEHQYEPGDVVTIFPKNFADDVQGLIDLMGWNLVADKPLKFELTGPDLLLDPYFAALPPGLYARENSTLRQLLTHNLDFTAIPKPSFFRHISHYTDDQRDKERLLEFGDSRYRDEYYDYATRPRRSILEILTDFTSVKIPFNEVASIFPVIRGRQFSICSGGLGRQVARPAHQDRKTPDEFIKVQLLVAIVKYQTVLKRIRQGLCSRYIASLQQGMHLTVKLDGTGSFYKIPDLFPEFPVIMVAAGTGVAPCRSLIWERAGVIANRDLDDDSKPVGPNVLIYGGRNKKADFFFKNEMTGTAMRTKVLTAFSRDQKEKVYVQDVIMREGKMLVELILQRGVVYVCGSSGNMPKAVRQAFLRALVEFGGPGLEKNMDNAEKCLAEMEKTGHYIQETW</sequence>
<feature type="binding site" evidence="9">
    <location>
        <begin position="105"/>
        <end position="114"/>
    </location>
    <ligand>
        <name>FMN</name>
        <dbReference type="ChEBI" id="CHEBI:58210"/>
    </ligand>
</feature>
<comment type="subunit">
    <text evidence="9">Interacts with DRE2; as part of the cytosolic iron-sulfur (Fe-S) protein assembly (CIA) machinery.</text>
</comment>
<keyword evidence="14" id="KW-1185">Reference proteome</keyword>
<dbReference type="EMBL" id="VNKQ01000006">
    <property type="protein sequence ID" value="KAG0650184.1"/>
    <property type="molecule type" value="Genomic_DNA"/>
</dbReference>
<dbReference type="GO" id="GO:0050660">
    <property type="term" value="F:flavin adenine dinucleotide binding"/>
    <property type="evidence" value="ECO:0007669"/>
    <property type="project" value="UniProtKB-UniRule"/>
</dbReference>
<dbReference type="PANTHER" id="PTHR19384">
    <property type="entry name" value="NITRIC OXIDE SYNTHASE-RELATED"/>
    <property type="match status" value="1"/>
</dbReference>
<dbReference type="InterPro" id="IPR029039">
    <property type="entry name" value="Flavoprotein-like_sf"/>
</dbReference>
<feature type="binding site" evidence="9">
    <location>
        <position position="430"/>
    </location>
    <ligand>
        <name>FAD</name>
        <dbReference type="ChEBI" id="CHEBI:57692"/>
    </ligand>
</feature>
<dbReference type="Proteomes" id="UP000785200">
    <property type="component" value="Unassembled WGS sequence"/>
</dbReference>
<keyword evidence="9" id="KW-0496">Mitochondrion</keyword>
<evidence type="ECO:0000256" key="10">
    <source>
        <dbReference type="SAM" id="MobiDB-lite"/>
    </source>
</evidence>
<dbReference type="InterPro" id="IPR001094">
    <property type="entry name" value="Flavdoxin-like"/>
</dbReference>
<evidence type="ECO:0000256" key="8">
    <source>
        <dbReference type="ARBA" id="ARBA00023002"/>
    </source>
</evidence>
<comment type="caution">
    <text evidence="9">Lacks conserved residue(s) required for the propagation of feature annotation.</text>
</comment>
<dbReference type="Pfam" id="PF00667">
    <property type="entry name" value="FAD_binding_1"/>
    <property type="match status" value="1"/>
</dbReference>
<dbReference type="Gene3D" id="2.40.30.10">
    <property type="entry name" value="Translation factors"/>
    <property type="match status" value="1"/>
</dbReference>
<protein>
    <recommendedName>
        <fullName evidence="9">NADPH-dependent diflavin oxidoreductase 1</fullName>
        <ecNumber evidence="9">1.18.1.-</ecNumber>
    </recommendedName>
    <alternativeName>
        <fullName evidence="9">NADPH-dependent FMN and FAD-containing oxidoreductase</fullName>
    </alternativeName>
</protein>
<dbReference type="InterPro" id="IPR028879">
    <property type="entry name" value="NDOR1"/>
</dbReference>
<feature type="binding site" evidence="9">
    <location>
        <position position="701"/>
    </location>
    <ligand>
        <name>FAD</name>
        <dbReference type="ChEBI" id="CHEBI:57692"/>
    </ligand>
</feature>
<keyword evidence="7 9" id="KW-0521">NADP</keyword>
<name>A0A9P6VM03_9HELO</name>
<feature type="binding site" evidence="9">
    <location>
        <begin position="509"/>
        <end position="512"/>
    </location>
    <ligand>
        <name>FAD</name>
        <dbReference type="ChEBI" id="CHEBI:57692"/>
    </ligand>
</feature>
<dbReference type="Gene3D" id="3.40.50.80">
    <property type="entry name" value="Nucleotide-binding domain of ferredoxin-NADP reductase (FNR) module"/>
    <property type="match status" value="1"/>
</dbReference>
<comment type="similarity">
    <text evidence="9">In the C-terminal section; belongs to the flavoprotein pyridine nucleotide cytochrome reductase family.</text>
</comment>
<dbReference type="EC" id="1.18.1.-" evidence="9"/>
<evidence type="ECO:0000256" key="9">
    <source>
        <dbReference type="HAMAP-Rule" id="MF_03178"/>
    </source>
</evidence>
<evidence type="ECO:0000259" key="12">
    <source>
        <dbReference type="PROSITE" id="PS51384"/>
    </source>
</evidence>
<dbReference type="Pfam" id="PF00175">
    <property type="entry name" value="NAD_binding_1"/>
    <property type="match status" value="1"/>
</dbReference>
<feature type="binding site" evidence="9">
    <location>
        <begin position="460"/>
        <end position="463"/>
    </location>
    <ligand>
        <name>FAD</name>
        <dbReference type="ChEBI" id="CHEBI:57692"/>
    </ligand>
</feature>
<comment type="cofactor">
    <cofactor evidence="1 9">
        <name>FMN</name>
        <dbReference type="ChEBI" id="CHEBI:58210"/>
    </cofactor>
</comment>
<dbReference type="GO" id="GO:0005739">
    <property type="term" value="C:mitochondrion"/>
    <property type="evidence" value="ECO:0007669"/>
    <property type="project" value="UniProtKB-SubCell"/>
</dbReference>
<evidence type="ECO:0000256" key="3">
    <source>
        <dbReference type="ARBA" id="ARBA00022490"/>
    </source>
</evidence>
<dbReference type="PRINTS" id="PR00369">
    <property type="entry name" value="FLAVODOXIN"/>
</dbReference>
<dbReference type="PRINTS" id="PR00371">
    <property type="entry name" value="FPNCR"/>
</dbReference>
<dbReference type="GO" id="GO:0005829">
    <property type="term" value="C:cytosol"/>
    <property type="evidence" value="ECO:0007669"/>
    <property type="project" value="TreeGrafter"/>
</dbReference>
<feature type="binding site" evidence="9">
    <location>
        <position position="553"/>
    </location>
    <ligand>
        <name>NADP(+)</name>
        <dbReference type="ChEBI" id="CHEBI:58349"/>
    </ligand>
</feature>
<evidence type="ECO:0000313" key="14">
    <source>
        <dbReference type="Proteomes" id="UP000785200"/>
    </source>
</evidence>
<organism evidence="13 14">
    <name type="scientific">Hyphodiscus hymeniophilus</name>
    <dbReference type="NCBI Taxonomy" id="353542"/>
    <lineage>
        <taxon>Eukaryota</taxon>
        <taxon>Fungi</taxon>
        <taxon>Dikarya</taxon>
        <taxon>Ascomycota</taxon>
        <taxon>Pezizomycotina</taxon>
        <taxon>Leotiomycetes</taxon>
        <taxon>Helotiales</taxon>
        <taxon>Hyphodiscaceae</taxon>
        <taxon>Hyphodiscus</taxon>
    </lineage>
</organism>
<evidence type="ECO:0000313" key="13">
    <source>
        <dbReference type="EMBL" id="KAG0650184.1"/>
    </source>
</evidence>
<dbReference type="GO" id="GO:0016651">
    <property type="term" value="F:oxidoreductase activity, acting on NAD(P)H"/>
    <property type="evidence" value="ECO:0007669"/>
    <property type="project" value="UniProtKB-UniRule"/>
</dbReference>
<feature type="binding site" evidence="9">
    <location>
        <begin position="67"/>
        <end position="70"/>
    </location>
    <ligand>
        <name>FMN</name>
        <dbReference type="ChEBI" id="CHEBI:58210"/>
    </ligand>
</feature>
<evidence type="ECO:0000259" key="11">
    <source>
        <dbReference type="PROSITE" id="PS50902"/>
    </source>
</evidence>
<dbReference type="SUPFAM" id="SSF52343">
    <property type="entry name" value="Ferredoxin reductase-like, C-terminal NADP-linked domain"/>
    <property type="match status" value="1"/>
</dbReference>
<reference evidence="13" key="1">
    <citation type="submission" date="2019-07" db="EMBL/GenBank/DDBJ databases">
        <title>Hyphodiscus hymeniophilus genome sequencing and assembly.</title>
        <authorList>
            <person name="Kramer G."/>
            <person name="Nodwell J."/>
        </authorList>
    </citation>
    <scope>NUCLEOTIDE SEQUENCE</scope>
    <source>
        <strain evidence="13">ATCC 34498</strain>
    </source>
</reference>
<dbReference type="HAMAP" id="MF_03178">
    <property type="entry name" value="NDOR1"/>
    <property type="match status" value="1"/>
</dbReference>